<comment type="subcellular location">
    <subcellularLocation>
        <location evidence="1">Nucleus</location>
    </subcellularLocation>
</comment>
<sequence length="361" mass="40785">MFEQYFRMTLKNHVNFLTKFSSLLHNGALVDVTLAAEGRHLQVHKLVLSAYSPYFQLLFTSNPCQHPIVLLKDVKFNDLKNVVDFMYQGEVTIAEDQIQQFKRTAELLQVCSPPSRNEPPINLQEFFRSGGQYLHPEQQKRFPPASKPPSPKRLRKPSTGFDPTSTEVNKSSAGGPSFLNMSEAEYNQILALEFNAPNLLSQGCQELDLIDEVLGSIKTEYTNVSGMPEQTPFNLNISTTLTDEGSSVRLSQPQPSTSRTYLPPTQQVRPQEDTRNIYLPKELERINEKRFDEAAQTTRSPFPFDRRLILNTYRTTPPLSTIKDEPITPASTEMSDSISQSSLDNTVSPPDLSKKAKNTKK</sequence>
<dbReference type="InterPro" id="IPR000210">
    <property type="entry name" value="BTB/POZ_dom"/>
</dbReference>
<protein>
    <submittedName>
        <fullName evidence="5">Protein bric-a-brac 1</fullName>
    </submittedName>
</protein>
<organism evidence="5 6">
    <name type="scientific">Pseudolycoriella hygida</name>
    <dbReference type="NCBI Taxonomy" id="35572"/>
    <lineage>
        <taxon>Eukaryota</taxon>
        <taxon>Metazoa</taxon>
        <taxon>Ecdysozoa</taxon>
        <taxon>Arthropoda</taxon>
        <taxon>Hexapoda</taxon>
        <taxon>Insecta</taxon>
        <taxon>Pterygota</taxon>
        <taxon>Neoptera</taxon>
        <taxon>Endopterygota</taxon>
        <taxon>Diptera</taxon>
        <taxon>Nematocera</taxon>
        <taxon>Sciaroidea</taxon>
        <taxon>Sciaridae</taxon>
        <taxon>Pseudolycoriella</taxon>
    </lineage>
</organism>
<evidence type="ECO:0000313" key="5">
    <source>
        <dbReference type="EMBL" id="KAJ6640006.1"/>
    </source>
</evidence>
<dbReference type="GO" id="GO:0006357">
    <property type="term" value="P:regulation of transcription by RNA polymerase II"/>
    <property type="evidence" value="ECO:0007669"/>
    <property type="project" value="TreeGrafter"/>
</dbReference>
<dbReference type="AlphaFoldDB" id="A0A9Q0S160"/>
<name>A0A9Q0S160_9DIPT</name>
<feature type="compositionally biased region" description="Polar residues" evidence="3">
    <location>
        <begin position="329"/>
        <end position="348"/>
    </location>
</feature>
<dbReference type="Pfam" id="PF00651">
    <property type="entry name" value="BTB"/>
    <property type="match status" value="1"/>
</dbReference>
<feature type="region of interest" description="Disordered" evidence="3">
    <location>
        <begin position="244"/>
        <end position="274"/>
    </location>
</feature>
<dbReference type="InterPro" id="IPR011333">
    <property type="entry name" value="SKP1/BTB/POZ_sf"/>
</dbReference>
<dbReference type="PANTHER" id="PTHR23110:SF81">
    <property type="entry name" value="BTB-PROTEIN-VII, ISOFORM F-RELATED"/>
    <property type="match status" value="1"/>
</dbReference>
<keyword evidence="6" id="KW-1185">Reference proteome</keyword>
<dbReference type="SMART" id="SM00225">
    <property type="entry name" value="BTB"/>
    <property type="match status" value="1"/>
</dbReference>
<dbReference type="InterPro" id="IPR051095">
    <property type="entry name" value="Dros_DevTransReg"/>
</dbReference>
<evidence type="ECO:0000256" key="1">
    <source>
        <dbReference type="ARBA" id="ARBA00004123"/>
    </source>
</evidence>
<feature type="compositionally biased region" description="Polar residues" evidence="3">
    <location>
        <begin position="244"/>
        <end position="269"/>
    </location>
</feature>
<reference evidence="5" key="1">
    <citation type="submission" date="2022-07" db="EMBL/GenBank/DDBJ databases">
        <authorList>
            <person name="Trinca V."/>
            <person name="Uliana J.V.C."/>
            <person name="Torres T.T."/>
            <person name="Ward R.J."/>
            <person name="Monesi N."/>
        </authorList>
    </citation>
    <scope>NUCLEOTIDE SEQUENCE</scope>
    <source>
        <strain evidence="5">HSMRA1968</strain>
        <tissue evidence="5">Whole embryos</tissue>
    </source>
</reference>
<dbReference type="GO" id="GO:0005634">
    <property type="term" value="C:nucleus"/>
    <property type="evidence" value="ECO:0007669"/>
    <property type="project" value="UniProtKB-SubCell"/>
</dbReference>
<evidence type="ECO:0000259" key="4">
    <source>
        <dbReference type="PROSITE" id="PS50097"/>
    </source>
</evidence>
<dbReference type="CDD" id="cd18315">
    <property type="entry name" value="BTB_POZ_BAB-like"/>
    <property type="match status" value="1"/>
</dbReference>
<dbReference type="EMBL" id="WJQU01000003">
    <property type="protein sequence ID" value="KAJ6640006.1"/>
    <property type="molecule type" value="Genomic_DNA"/>
</dbReference>
<evidence type="ECO:0000256" key="3">
    <source>
        <dbReference type="SAM" id="MobiDB-lite"/>
    </source>
</evidence>
<dbReference type="Proteomes" id="UP001151699">
    <property type="component" value="Chromosome X"/>
</dbReference>
<accession>A0A9Q0S160</accession>
<dbReference type="PROSITE" id="PS50097">
    <property type="entry name" value="BTB"/>
    <property type="match status" value="1"/>
</dbReference>
<dbReference type="OrthoDB" id="10261408at2759"/>
<comment type="caution">
    <text evidence="5">The sequence shown here is derived from an EMBL/GenBank/DDBJ whole genome shotgun (WGS) entry which is preliminary data.</text>
</comment>
<evidence type="ECO:0000313" key="6">
    <source>
        <dbReference type="Proteomes" id="UP001151699"/>
    </source>
</evidence>
<evidence type="ECO:0000256" key="2">
    <source>
        <dbReference type="ARBA" id="ARBA00023242"/>
    </source>
</evidence>
<keyword evidence="2" id="KW-0539">Nucleus</keyword>
<feature type="domain" description="BTB" evidence="4">
    <location>
        <begin position="30"/>
        <end position="95"/>
    </location>
</feature>
<dbReference type="SUPFAM" id="SSF54695">
    <property type="entry name" value="POZ domain"/>
    <property type="match status" value="1"/>
</dbReference>
<dbReference type="PANTHER" id="PTHR23110">
    <property type="entry name" value="BTB DOMAIN TRANSCRIPTION FACTOR"/>
    <property type="match status" value="1"/>
</dbReference>
<dbReference type="Gene3D" id="3.30.710.10">
    <property type="entry name" value="Potassium Channel Kv1.1, Chain A"/>
    <property type="match status" value="1"/>
</dbReference>
<feature type="region of interest" description="Disordered" evidence="3">
    <location>
        <begin position="317"/>
        <end position="361"/>
    </location>
</feature>
<gene>
    <name evidence="5" type="primary">bab1_2</name>
    <name evidence="5" type="ORF">Bhyg_12755</name>
</gene>
<feature type="region of interest" description="Disordered" evidence="3">
    <location>
        <begin position="137"/>
        <end position="179"/>
    </location>
</feature>
<proteinExistence type="predicted"/>
<feature type="compositionally biased region" description="Polar residues" evidence="3">
    <location>
        <begin position="161"/>
        <end position="174"/>
    </location>
</feature>